<dbReference type="GO" id="GO:0006281">
    <property type="term" value="P:DNA repair"/>
    <property type="evidence" value="ECO:0007669"/>
    <property type="project" value="TreeGrafter"/>
</dbReference>
<keyword evidence="1" id="KW-0378">Hydrolase</keyword>
<dbReference type="NCBIfam" id="TIGR03351">
    <property type="entry name" value="PhnX-like"/>
    <property type="match status" value="1"/>
</dbReference>
<organism evidence="1 2">
    <name type="scientific">Kitasatospora aureofaciens</name>
    <name type="common">Streptomyces aureofaciens</name>
    <dbReference type="NCBI Taxonomy" id="1894"/>
    <lineage>
        <taxon>Bacteria</taxon>
        <taxon>Bacillati</taxon>
        <taxon>Actinomycetota</taxon>
        <taxon>Actinomycetes</taxon>
        <taxon>Kitasatosporales</taxon>
        <taxon>Streptomycetaceae</taxon>
        <taxon>Kitasatospora</taxon>
    </lineage>
</organism>
<comment type="caution">
    <text evidence="1">The sequence shown here is derived from an EMBL/GenBank/DDBJ whole genome shotgun (WGS) entry which is preliminary data.</text>
</comment>
<dbReference type="Pfam" id="PF00702">
    <property type="entry name" value="Hydrolase"/>
    <property type="match status" value="1"/>
</dbReference>
<dbReference type="GO" id="GO:0008967">
    <property type="term" value="F:phosphoglycolate phosphatase activity"/>
    <property type="evidence" value="ECO:0007669"/>
    <property type="project" value="TreeGrafter"/>
</dbReference>
<dbReference type="RefSeq" id="WP_030279391.1">
    <property type="nucleotide sequence ID" value="NZ_JBEZYM010000029.1"/>
</dbReference>
<dbReference type="InterPro" id="IPR022468">
    <property type="entry name" value="PhnX-like"/>
</dbReference>
<dbReference type="Gene3D" id="3.40.50.1000">
    <property type="entry name" value="HAD superfamily/HAD-like"/>
    <property type="match status" value="1"/>
</dbReference>
<dbReference type="Proteomes" id="UP000037395">
    <property type="component" value="Unassembled WGS sequence"/>
</dbReference>
<dbReference type="SUPFAM" id="SSF56784">
    <property type="entry name" value="HAD-like"/>
    <property type="match status" value="1"/>
</dbReference>
<keyword evidence="2" id="KW-1185">Reference proteome</keyword>
<sequence>MIELAALDMAGTTINESGAVYRALRTAVERNGVAVAEADLQAWMGTDKREAIAALVRLGGGTPTPELVEESYAAFAEYLREAYRTTPPQAVPGVEEALAELRRRGIKVALTTGFSGDVAYPLLESLGWSTGEGGNLDAVVTSDEVPRGRPAPYMIHRAMQKTGVIDTRRVLTAGDTVVDVEAGRNAGAGVVVGVLTGELGRADFDGHPQTHVLASAAEIPGLAEARPSA</sequence>
<dbReference type="InterPro" id="IPR023214">
    <property type="entry name" value="HAD_sf"/>
</dbReference>
<dbReference type="SFLD" id="SFLDG01129">
    <property type="entry name" value="C1.5:_HAD__Beta-PGM__Phosphata"/>
    <property type="match status" value="1"/>
</dbReference>
<name>A0A1E7NG55_KITAU</name>
<dbReference type="InterPro" id="IPR036412">
    <property type="entry name" value="HAD-like_sf"/>
</dbReference>
<reference evidence="1" key="1">
    <citation type="submission" date="2016-08" db="EMBL/GenBank/DDBJ databases">
        <title>Sequencing, Assembly and Comparative Genomics of S. aureofaciens ATCC 10762.</title>
        <authorList>
            <person name="Gradnigo J.S."/>
            <person name="Johnson N."/>
            <person name="Somerville G.A."/>
        </authorList>
    </citation>
    <scope>NUCLEOTIDE SEQUENCE [LARGE SCALE GENOMIC DNA]</scope>
    <source>
        <strain evidence="1">ATCC 10762</strain>
    </source>
</reference>
<dbReference type="Gene3D" id="1.10.150.240">
    <property type="entry name" value="Putative phosphatase, domain 2"/>
    <property type="match status" value="1"/>
</dbReference>
<dbReference type="InterPro" id="IPR050155">
    <property type="entry name" value="HAD-like_hydrolase_sf"/>
</dbReference>
<protein>
    <submittedName>
        <fullName evidence="1">HAD family hydrolase</fullName>
    </submittedName>
</protein>
<dbReference type="SFLD" id="SFLDS00003">
    <property type="entry name" value="Haloacid_Dehalogenase"/>
    <property type="match status" value="1"/>
</dbReference>
<dbReference type="GO" id="GO:0005829">
    <property type="term" value="C:cytosol"/>
    <property type="evidence" value="ECO:0007669"/>
    <property type="project" value="TreeGrafter"/>
</dbReference>
<gene>
    <name evidence="1" type="ORF">HS99_0003230</name>
</gene>
<dbReference type="PANTHER" id="PTHR43434:SF19">
    <property type="entry name" value="PHOSPHONOACETALDEHYDE HYDROLASE"/>
    <property type="match status" value="1"/>
</dbReference>
<evidence type="ECO:0000313" key="1">
    <source>
        <dbReference type="EMBL" id="OEV39690.1"/>
    </source>
</evidence>
<dbReference type="OrthoDB" id="5504491at2"/>
<accession>A0A1E7NG55</accession>
<dbReference type="AlphaFoldDB" id="A0A1E7NG55"/>
<dbReference type="EMBL" id="JPRF03000001">
    <property type="protein sequence ID" value="OEV39690.1"/>
    <property type="molecule type" value="Genomic_DNA"/>
</dbReference>
<dbReference type="PANTHER" id="PTHR43434">
    <property type="entry name" value="PHOSPHOGLYCOLATE PHOSPHATASE"/>
    <property type="match status" value="1"/>
</dbReference>
<proteinExistence type="predicted"/>
<evidence type="ECO:0000313" key="2">
    <source>
        <dbReference type="Proteomes" id="UP000037395"/>
    </source>
</evidence>
<dbReference type="InterPro" id="IPR023198">
    <property type="entry name" value="PGP-like_dom2"/>
</dbReference>